<dbReference type="GO" id="GO:0005886">
    <property type="term" value="C:plasma membrane"/>
    <property type="evidence" value="ECO:0007669"/>
    <property type="project" value="UniProtKB-SubCell"/>
</dbReference>
<gene>
    <name evidence="8" type="ORF">ZIOFF_038850</name>
</gene>
<dbReference type="Pfam" id="PF03765">
    <property type="entry name" value="CRAL_TRIO_N"/>
    <property type="match status" value="1"/>
</dbReference>
<feature type="region of interest" description="Disordered" evidence="6">
    <location>
        <begin position="552"/>
        <end position="573"/>
    </location>
</feature>
<evidence type="ECO:0000256" key="5">
    <source>
        <dbReference type="ARBA" id="ARBA00038020"/>
    </source>
</evidence>
<dbReference type="InterPro" id="IPR051026">
    <property type="entry name" value="PI/PC_transfer"/>
</dbReference>
<dbReference type="Gene3D" id="3.40.525.10">
    <property type="entry name" value="CRAL-TRIO lipid binding domain"/>
    <property type="match status" value="1"/>
</dbReference>
<dbReference type="Proteomes" id="UP000734854">
    <property type="component" value="Unassembled WGS sequence"/>
</dbReference>
<dbReference type="PANTHER" id="PTHR45657">
    <property type="entry name" value="CRAL-TRIO DOMAIN-CONTAINING PROTEIN YKL091C-RELATED"/>
    <property type="match status" value="1"/>
</dbReference>
<dbReference type="SUPFAM" id="SSF46938">
    <property type="entry name" value="CRAL/TRIO N-terminal domain"/>
    <property type="match status" value="1"/>
</dbReference>
<dbReference type="SMART" id="SM00516">
    <property type="entry name" value="SEC14"/>
    <property type="match status" value="1"/>
</dbReference>
<organism evidence="8 9">
    <name type="scientific">Zingiber officinale</name>
    <name type="common">Ginger</name>
    <name type="synonym">Amomum zingiber</name>
    <dbReference type="NCBI Taxonomy" id="94328"/>
    <lineage>
        <taxon>Eukaryota</taxon>
        <taxon>Viridiplantae</taxon>
        <taxon>Streptophyta</taxon>
        <taxon>Embryophyta</taxon>
        <taxon>Tracheophyta</taxon>
        <taxon>Spermatophyta</taxon>
        <taxon>Magnoliopsida</taxon>
        <taxon>Liliopsida</taxon>
        <taxon>Zingiberales</taxon>
        <taxon>Zingiberaceae</taxon>
        <taxon>Zingiber</taxon>
    </lineage>
</organism>
<dbReference type="InterPro" id="IPR001251">
    <property type="entry name" value="CRAL-TRIO_dom"/>
</dbReference>
<feature type="compositionally biased region" description="Basic and acidic residues" evidence="6">
    <location>
        <begin position="12"/>
        <end position="33"/>
    </location>
</feature>
<keyword evidence="3" id="KW-0653">Protein transport</keyword>
<dbReference type="SUPFAM" id="SSF52087">
    <property type="entry name" value="CRAL/TRIO domain"/>
    <property type="match status" value="1"/>
</dbReference>
<dbReference type="EMBL" id="JACMSC010000011">
    <property type="protein sequence ID" value="KAG6499094.1"/>
    <property type="molecule type" value="Genomic_DNA"/>
</dbReference>
<dbReference type="Gene3D" id="1.10.8.20">
    <property type="entry name" value="N-terminal domain of phosphatidylinositol transfer protein sec14p"/>
    <property type="match status" value="1"/>
</dbReference>
<dbReference type="CDD" id="cd00170">
    <property type="entry name" value="SEC14"/>
    <property type="match status" value="1"/>
</dbReference>
<accession>A0A8J5G6C5</accession>
<sequence length="573" mass="66394">MMEKMNGLEVSHSWEDRKERRSDAENSEDERRRLSIGALKKKALSASSKFTHSLKKRGKRRDVNRTSSVSIEDDRDLEEEHEVYTFRKGLISRDLLPDKHDDYHMLLRFLKARKFDREKATLMWADMLQWRKEFGADTILDDFKFEELEEVLQHYPQGYHGVDKGGRPVYIERLGKVEPNKLMNITTVERYIKYHVQEFEKAFHEKFPACSVAAKRHIDTTTTILDVHGVGLKNFSKTARELLLKMQKIDGDYYPETLHQMFIVNAGPGFRLLWNTVKGFLDPKTTAKIHVLGTKYQGTLLEVIDSSQLPEFLGGICTCSGEGGCLMSNRGPWKDPHIMKGRNSSTWTLESGSDVDDLVSRSVEYSRLAPVHEEIKARDSAAYYSCDDHFVVVDKAIDCDNLSIGNHIFLRRDSGETKFQFLGKLIIAFLVKVLSFIHVIGFKEGRLNNSRPSDVQRRSTEKIIEDQLTPVLERLQRLESMLDEVTNKPTQIPFEKERALLESWDRIKHVEFDLEKTKKEKWHIVTCITCYSHEAATNCRVIRCNEEIKRSEKELKDHSADPSRLFEQVETMT</sequence>
<proteinExistence type="inferred from homology"/>
<dbReference type="SMART" id="SM01100">
    <property type="entry name" value="CRAL_TRIO_N"/>
    <property type="match status" value="1"/>
</dbReference>
<comment type="subcellular location">
    <subcellularLocation>
        <location evidence="1">Cell membrane</location>
        <topology evidence="1">Peripheral membrane protein</topology>
    </subcellularLocation>
    <subcellularLocation>
        <location evidence="2">Golgi apparatus membrane</location>
        <topology evidence="2">Peripheral membrane protein</topology>
    </subcellularLocation>
</comment>
<protein>
    <recommendedName>
        <fullName evidence="7">CRAL-TRIO domain-containing protein</fullName>
    </recommendedName>
</protein>
<name>A0A8J5G6C5_ZINOF</name>
<evidence type="ECO:0000259" key="7">
    <source>
        <dbReference type="PROSITE" id="PS50191"/>
    </source>
</evidence>
<keyword evidence="4" id="KW-0333">Golgi apparatus</keyword>
<comment type="similarity">
    <text evidence="5">Belongs to the SFH family.</text>
</comment>
<dbReference type="InterPro" id="IPR036273">
    <property type="entry name" value="CRAL/TRIO_N_dom_sf"/>
</dbReference>
<dbReference type="GO" id="GO:0015031">
    <property type="term" value="P:protein transport"/>
    <property type="evidence" value="ECO:0007669"/>
    <property type="project" value="UniProtKB-KW"/>
</dbReference>
<feature type="compositionally biased region" description="Basic residues" evidence="6">
    <location>
        <begin position="52"/>
        <end position="62"/>
    </location>
</feature>
<keyword evidence="9" id="KW-1185">Reference proteome</keyword>
<dbReference type="Pfam" id="PF00650">
    <property type="entry name" value="CRAL_TRIO"/>
    <property type="match status" value="1"/>
</dbReference>
<dbReference type="PROSITE" id="PS50191">
    <property type="entry name" value="CRAL_TRIO"/>
    <property type="match status" value="1"/>
</dbReference>
<keyword evidence="3" id="KW-0813">Transport</keyword>
<evidence type="ECO:0000256" key="1">
    <source>
        <dbReference type="ARBA" id="ARBA00004202"/>
    </source>
</evidence>
<evidence type="ECO:0000256" key="4">
    <source>
        <dbReference type="ARBA" id="ARBA00023034"/>
    </source>
</evidence>
<dbReference type="GO" id="GO:0000139">
    <property type="term" value="C:Golgi membrane"/>
    <property type="evidence" value="ECO:0007669"/>
    <property type="project" value="UniProtKB-SubCell"/>
</dbReference>
<dbReference type="AlphaFoldDB" id="A0A8J5G6C5"/>
<feature type="region of interest" description="Disordered" evidence="6">
    <location>
        <begin position="1"/>
        <end position="74"/>
    </location>
</feature>
<reference evidence="8 9" key="1">
    <citation type="submission" date="2020-08" db="EMBL/GenBank/DDBJ databases">
        <title>Plant Genome Project.</title>
        <authorList>
            <person name="Zhang R.-G."/>
        </authorList>
    </citation>
    <scope>NUCLEOTIDE SEQUENCE [LARGE SCALE GENOMIC DNA]</scope>
    <source>
        <tissue evidence="8">Rhizome</tissue>
    </source>
</reference>
<evidence type="ECO:0000313" key="9">
    <source>
        <dbReference type="Proteomes" id="UP000734854"/>
    </source>
</evidence>
<dbReference type="InterPro" id="IPR036865">
    <property type="entry name" value="CRAL-TRIO_dom_sf"/>
</dbReference>
<evidence type="ECO:0000313" key="8">
    <source>
        <dbReference type="EMBL" id="KAG6499094.1"/>
    </source>
</evidence>
<feature type="domain" description="CRAL-TRIO" evidence="7">
    <location>
        <begin position="147"/>
        <end position="321"/>
    </location>
</feature>
<dbReference type="PANTHER" id="PTHR45657:SF62">
    <property type="entry name" value="OS08G0341700 PROTEIN"/>
    <property type="match status" value="1"/>
</dbReference>
<evidence type="ECO:0000256" key="6">
    <source>
        <dbReference type="SAM" id="MobiDB-lite"/>
    </source>
</evidence>
<feature type="compositionally biased region" description="Basic and acidic residues" evidence="6">
    <location>
        <begin position="552"/>
        <end position="561"/>
    </location>
</feature>
<dbReference type="InterPro" id="IPR011074">
    <property type="entry name" value="CRAL/TRIO_N_dom"/>
</dbReference>
<evidence type="ECO:0000256" key="3">
    <source>
        <dbReference type="ARBA" id="ARBA00022927"/>
    </source>
</evidence>
<dbReference type="FunFam" id="3.40.525.10:FF:000011">
    <property type="entry name" value="SEC14 cytosolic factor"/>
    <property type="match status" value="1"/>
</dbReference>
<comment type="caution">
    <text evidence="8">The sequence shown here is derived from an EMBL/GenBank/DDBJ whole genome shotgun (WGS) entry which is preliminary data.</text>
</comment>
<evidence type="ECO:0000256" key="2">
    <source>
        <dbReference type="ARBA" id="ARBA00004395"/>
    </source>
</evidence>